<protein>
    <submittedName>
        <fullName evidence="4">Uncharacterized protein</fullName>
    </submittedName>
</protein>
<dbReference type="Proteomes" id="UP000308652">
    <property type="component" value="Unassembled WGS sequence"/>
</dbReference>
<gene>
    <name evidence="4" type="ORF">BDQ12DRAFT_673553</name>
</gene>
<sequence length="141" mass="14980">MISPNLLFYASILVSIQAAQADCPFDDDCSIGLDENGPAMIIFAVCMALVVITILSVVACMTLRRQRTSSAKDAESAAAAEGQIAYPFGDIPPAYSPVDPNKIFAGPPSSWTPTTLDPILLSPNPLQPPTPTWQSPRIPHA</sequence>
<evidence type="ECO:0000256" key="1">
    <source>
        <dbReference type="SAM" id="MobiDB-lite"/>
    </source>
</evidence>
<proteinExistence type="predicted"/>
<accession>A0A5C3MHA1</accession>
<keyword evidence="2" id="KW-0812">Transmembrane</keyword>
<evidence type="ECO:0000256" key="3">
    <source>
        <dbReference type="SAM" id="SignalP"/>
    </source>
</evidence>
<keyword evidence="5" id="KW-1185">Reference proteome</keyword>
<evidence type="ECO:0000313" key="4">
    <source>
        <dbReference type="EMBL" id="TFK44774.1"/>
    </source>
</evidence>
<dbReference type="EMBL" id="ML213590">
    <property type="protein sequence ID" value="TFK44774.1"/>
    <property type="molecule type" value="Genomic_DNA"/>
</dbReference>
<feature type="signal peptide" evidence="3">
    <location>
        <begin position="1"/>
        <end position="21"/>
    </location>
</feature>
<evidence type="ECO:0000256" key="2">
    <source>
        <dbReference type="SAM" id="Phobius"/>
    </source>
</evidence>
<organism evidence="4 5">
    <name type="scientific">Crucibulum laeve</name>
    <dbReference type="NCBI Taxonomy" id="68775"/>
    <lineage>
        <taxon>Eukaryota</taxon>
        <taxon>Fungi</taxon>
        <taxon>Dikarya</taxon>
        <taxon>Basidiomycota</taxon>
        <taxon>Agaricomycotina</taxon>
        <taxon>Agaricomycetes</taxon>
        <taxon>Agaricomycetidae</taxon>
        <taxon>Agaricales</taxon>
        <taxon>Agaricineae</taxon>
        <taxon>Nidulariaceae</taxon>
        <taxon>Crucibulum</taxon>
    </lineage>
</organism>
<keyword evidence="2" id="KW-1133">Transmembrane helix</keyword>
<reference evidence="4 5" key="1">
    <citation type="journal article" date="2019" name="Nat. Ecol. Evol.">
        <title>Megaphylogeny resolves global patterns of mushroom evolution.</title>
        <authorList>
            <person name="Varga T."/>
            <person name="Krizsan K."/>
            <person name="Foldi C."/>
            <person name="Dima B."/>
            <person name="Sanchez-Garcia M."/>
            <person name="Sanchez-Ramirez S."/>
            <person name="Szollosi G.J."/>
            <person name="Szarkandi J.G."/>
            <person name="Papp V."/>
            <person name="Albert L."/>
            <person name="Andreopoulos W."/>
            <person name="Angelini C."/>
            <person name="Antonin V."/>
            <person name="Barry K.W."/>
            <person name="Bougher N.L."/>
            <person name="Buchanan P."/>
            <person name="Buyck B."/>
            <person name="Bense V."/>
            <person name="Catcheside P."/>
            <person name="Chovatia M."/>
            <person name="Cooper J."/>
            <person name="Damon W."/>
            <person name="Desjardin D."/>
            <person name="Finy P."/>
            <person name="Geml J."/>
            <person name="Haridas S."/>
            <person name="Hughes K."/>
            <person name="Justo A."/>
            <person name="Karasinski D."/>
            <person name="Kautmanova I."/>
            <person name="Kiss B."/>
            <person name="Kocsube S."/>
            <person name="Kotiranta H."/>
            <person name="LaButti K.M."/>
            <person name="Lechner B.E."/>
            <person name="Liimatainen K."/>
            <person name="Lipzen A."/>
            <person name="Lukacs Z."/>
            <person name="Mihaltcheva S."/>
            <person name="Morgado L.N."/>
            <person name="Niskanen T."/>
            <person name="Noordeloos M.E."/>
            <person name="Ohm R.A."/>
            <person name="Ortiz-Santana B."/>
            <person name="Ovrebo C."/>
            <person name="Racz N."/>
            <person name="Riley R."/>
            <person name="Savchenko A."/>
            <person name="Shiryaev A."/>
            <person name="Soop K."/>
            <person name="Spirin V."/>
            <person name="Szebenyi C."/>
            <person name="Tomsovsky M."/>
            <person name="Tulloss R.E."/>
            <person name="Uehling J."/>
            <person name="Grigoriev I.V."/>
            <person name="Vagvolgyi C."/>
            <person name="Papp T."/>
            <person name="Martin F.M."/>
            <person name="Miettinen O."/>
            <person name="Hibbett D.S."/>
            <person name="Nagy L.G."/>
        </authorList>
    </citation>
    <scope>NUCLEOTIDE SEQUENCE [LARGE SCALE GENOMIC DNA]</scope>
    <source>
        <strain evidence="4 5">CBS 166.37</strain>
    </source>
</reference>
<keyword evidence="2" id="KW-0472">Membrane</keyword>
<feature type="region of interest" description="Disordered" evidence="1">
    <location>
        <begin position="106"/>
        <end position="141"/>
    </location>
</feature>
<name>A0A5C3MHA1_9AGAR</name>
<feature type="chain" id="PRO_5022890885" evidence="3">
    <location>
        <begin position="22"/>
        <end position="141"/>
    </location>
</feature>
<dbReference type="AlphaFoldDB" id="A0A5C3MHA1"/>
<evidence type="ECO:0000313" key="5">
    <source>
        <dbReference type="Proteomes" id="UP000308652"/>
    </source>
</evidence>
<keyword evidence="3" id="KW-0732">Signal</keyword>
<feature type="transmembrane region" description="Helical" evidence="2">
    <location>
        <begin position="37"/>
        <end position="63"/>
    </location>
</feature>